<dbReference type="STRING" id="1219011.GCA_001895045_03690"/>
<name>A0A2X4XG02_9NOCA</name>
<dbReference type="InterPro" id="IPR016161">
    <property type="entry name" value="Ald_DH/histidinol_DH"/>
</dbReference>
<dbReference type="EC" id="1.2.1.8" evidence="6"/>
<dbReference type="AlphaFoldDB" id="A0A2X4XG02"/>
<evidence type="ECO:0000256" key="3">
    <source>
        <dbReference type="PROSITE-ProRule" id="PRU10007"/>
    </source>
</evidence>
<evidence type="ECO:0000313" key="6">
    <source>
        <dbReference type="EMBL" id="SQI35604.1"/>
    </source>
</evidence>
<dbReference type="Proteomes" id="UP000249091">
    <property type="component" value="Chromosome 1"/>
</dbReference>
<keyword evidence="7" id="KW-1185">Reference proteome</keyword>
<keyword evidence="2 4" id="KW-0560">Oxidoreductase</keyword>
<gene>
    <name evidence="6" type="primary">gbsA</name>
    <name evidence="6" type="ORF">NCTC10994_03041</name>
</gene>
<dbReference type="FunFam" id="3.40.605.10:FF:000007">
    <property type="entry name" value="NAD/NADP-dependent betaine aldehyde dehydrogenase"/>
    <property type="match status" value="1"/>
</dbReference>
<dbReference type="InterPro" id="IPR016162">
    <property type="entry name" value="Ald_DH_N"/>
</dbReference>
<dbReference type="Pfam" id="PF00171">
    <property type="entry name" value="Aldedh"/>
    <property type="match status" value="1"/>
</dbReference>
<dbReference type="InterPro" id="IPR015590">
    <property type="entry name" value="Aldehyde_DH_dom"/>
</dbReference>
<evidence type="ECO:0000256" key="1">
    <source>
        <dbReference type="ARBA" id="ARBA00009986"/>
    </source>
</evidence>
<dbReference type="FunFam" id="3.40.309.10:FF:000012">
    <property type="entry name" value="Betaine aldehyde dehydrogenase"/>
    <property type="match status" value="1"/>
</dbReference>
<comment type="similarity">
    <text evidence="1 4">Belongs to the aldehyde dehydrogenase family.</text>
</comment>
<dbReference type="PROSITE" id="PS00687">
    <property type="entry name" value="ALDEHYDE_DEHYDR_GLU"/>
    <property type="match status" value="1"/>
</dbReference>
<dbReference type="InterPro" id="IPR016163">
    <property type="entry name" value="Ald_DH_C"/>
</dbReference>
<dbReference type="Gene3D" id="3.40.605.10">
    <property type="entry name" value="Aldehyde Dehydrogenase, Chain A, domain 1"/>
    <property type="match status" value="1"/>
</dbReference>
<reference evidence="6 7" key="1">
    <citation type="submission" date="2018-06" db="EMBL/GenBank/DDBJ databases">
        <authorList>
            <consortium name="Pathogen Informatics"/>
            <person name="Doyle S."/>
        </authorList>
    </citation>
    <scope>NUCLEOTIDE SEQUENCE [LARGE SCALE GENOMIC DNA]</scope>
    <source>
        <strain evidence="6 7">NCTC10994</strain>
    </source>
</reference>
<dbReference type="Gene3D" id="3.40.309.10">
    <property type="entry name" value="Aldehyde Dehydrogenase, Chain A, domain 2"/>
    <property type="match status" value="1"/>
</dbReference>
<dbReference type="EC" id="1.2.1.-" evidence="6"/>
<evidence type="ECO:0000313" key="7">
    <source>
        <dbReference type="Proteomes" id="UP000249091"/>
    </source>
</evidence>
<feature type="active site" evidence="3">
    <location>
        <position position="248"/>
    </location>
</feature>
<organism evidence="6 7">
    <name type="scientific">Rhodococcus coprophilus</name>
    <dbReference type="NCBI Taxonomy" id="38310"/>
    <lineage>
        <taxon>Bacteria</taxon>
        <taxon>Bacillati</taxon>
        <taxon>Actinomycetota</taxon>
        <taxon>Actinomycetes</taxon>
        <taxon>Mycobacteriales</taxon>
        <taxon>Nocardiaceae</taxon>
        <taxon>Rhodococcus</taxon>
    </lineage>
</organism>
<dbReference type="EMBL" id="LS483468">
    <property type="protein sequence ID" value="SQI35604.1"/>
    <property type="molecule type" value="Genomic_DNA"/>
</dbReference>
<accession>A0A2X4XG02</accession>
<evidence type="ECO:0000256" key="2">
    <source>
        <dbReference type="ARBA" id="ARBA00023002"/>
    </source>
</evidence>
<dbReference type="SUPFAM" id="SSF53720">
    <property type="entry name" value="ALDH-like"/>
    <property type="match status" value="1"/>
</dbReference>
<dbReference type="RefSeq" id="WP_072703662.1">
    <property type="nucleotide sequence ID" value="NZ_JAFBBL010000001.1"/>
</dbReference>
<feature type="domain" description="Aldehyde dehydrogenase" evidence="5">
    <location>
        <begin position="20"/>
        <end position="469"/>
    </location>
</feature>
<dbReference type="KEGG" id="rcr:NCTC10994_03041"/>
<dbReference type="PANTHER" id="PTHR11699">
    <property type="entry name" value="ALDEHYDE DEHYDROGENASE-RELATED"/>
    <property type="match status" value="1"/>
</dbReference>
<evidence type="ECO:0000256" key="4">
    <source>
        <dbReference type="RuleBase" id="RU003345"/>
    </source>
</evidence>
<dbReference type="InterPro" id="IPR029510">
    <property type="entry name" value="Ald_DH_CS_GLU"/>
</dbReference>
<dbReference type="GO" id="GO:0008802">
    <property type="term" value="F:betaine-aldehyde dehydrogenase (NAD+) activity"/>
    <property type="evidence" value="ECO:0007669"/>
    <property type="project" value="UniProtKB-EC"/>
</dbReference>
<proteinExistence type="inferred from homology"/>
<protein>
    <submittedName>
        <fullName evidence="6">Aldehyde dehydrogenase</fullName>
        <ecNumber evidence="6">1.2.1.-</ecNumber>
        <ecNumber evidence="6">1.2.1.8</ecNumber>
    </submittedName>
</protein>
<sequence length="478" mass="50004">MMETLDHWIGGVPVTPAGGEYLPVTDPATGRTVRRVARGGVADVDAAVHAAVQATANWLAVPALGRGRLLVELARAMRADATTLAALESSETGKPEQVALAEVENSATYFEFYGGLVGMPAGETLDVAPDQHVFTIREPFGVIGVITPWNLPLNQSARACAPALAAGNTVVLKPSENTSASSVRLAQLATEVGFPAGAFTVVLGTGAEAGAAVVHHRDIAKVAFTGSVPTGQVIAGIAADRVIPVTLELGGKSANIVFSDADLDAAIAGAVQGFTANAGQVCSAGTRLLVQRDVHDEVVSRLVDAVARIRVGHDMGPLVTREQFRKVQEYFKIAESEGARVETGGTVSDFAAESGGFYIDPTVYSGVDNAMRIAREEIFGPVLVVIPFDTEADAVAIANDSDYGLVAGVWTRDISRGLTVSGRLRTGQVFVNTWSTGSVQTPFGGWKNSGYGREKGVEALHHYGQIKCVTVKLDSARL</sequence>
<evidence type="ECO:0000259" key="5">
    <source>
        <dbReference type="Pfam" id="PF00171"/>
    </source>
</evidence>